<evidence type="ECO:0000256" key="2">
    <source>
        <dbReference type="SAM" id="SignalP"/>
    </source>
</evidence>
<dbReference type="InterPro" id="IPR005064">
    <property type="entry name" value="BUG"/>
</dbReference>
<dbReference type="CDD" id="cd07012">
    <property type="entry name" value="PBP2_Bug_TTT"/>
    <property type="match status" value="1"/>
</dbReference>
<sequence>MRHAVTTSRLSALTVLGLLAGTVACAAEPYPTRSIQFVVPFSAGGGLDMNARNFAQSLAEVLKQPVAVSNRDGAAGTIGLQAVASSRPDGYTVAFTPAVPLSSEPHRLKSLAYQVDSFKYVCQVFDNIFAVAVPKDSPYQSIQDIVKDARRHAGMVSYGTSGMGSIPHLGTSDIEAVSKVELTHVPYKGDAPMLQDLLTGRLNFGALLASSITSQIQAGSLRLLAVYSDRRHPAFPQVPTLTEAGVPVVQLSFGGLLVPAKTPPEVVAALETGCEKALQSTAYRDWAQRAHQVIDYQPGAAFENRLRQDSGQKAVTLKRLGL</sequence>
<dbReference type="EMBL" id="CP157678">
    <property type="protein sequence ID" value="XBP73038.1"/>
    <property type="molecule type" value="Genomic_DNA"/>
</dbReference>
<gene>
    <name evidence="3" type="ORF">ABLV49_23950</name>
</gene>
<dbReference type="Gene3D" id="3.40.190.150">
    <property type="entry name" value="Bordetella uptake gene, domain 1"/>
    <property type="match status" value="1"/>
</dbReference>
<dbReference type="AlphaFoldDB" id="A0AAU7LZY8"/>
<dbReference type="Gene3D" id="3.40.190.10">
    <property type="entry name" value="Periplasmic binding protein-like II"/>
    <property type="match status" value="1"/>
</dbReference>
<accession>A0AAU7LZY8</accession>
<feature type="signal peptide" evidence="2">
    <location>
        <begin position="1"/>
        <end position="26"/>
    </location>
</feature>
<dbReference type="SUPFAM" id="SSF53850">
    <property type="entry name" value="Periplasmic binding protein-like II"/>
    <property type="match status" value="1"/>
</dbReference>
<reference evidence="3" key="1">
    <citation type="submission" date="2024-05" db="EMBL/GenBank/DDBJ databases">
        <authorList>
            <person name="Bunk B."/>
            <person name="Swiderski J."/>
            <person name="Sproer C."/>
            <person name="Thiel V."/>
        </authorList>
    </citation>
    <scope>NUCLEOTIDE SEQUENCE</scope>
    <source>
        <strain evidence="3">DSM 17735</strain>
        <plasmid evidence="3">p3</plasmid>
    </source>
</reference>
<dbReference type="RefSeq" id="WP_349282965.1">
    <property type="nucleotide sequence ID" value="NZ_CBCSCU010000036.1"/>
</dbReference>
<proteinExistence type="inferred from homology"/>
<comment type="similarity">
    <text evidence="1">Belongs to the UPF0065 (bug) family.</text>
</comment>
<dbReference type="InterPro" id="IPR042100">
    <property type="entry name" value="Bug_dom1"/>
</dbReference>
<feature type="chain" id="PRO_5043930171" evidence="2">
    <location>
        <begin position="27"/>
        <end position="322"/>
    </location>
</feature>
<dbReference type="Pfam" id="PF03401">
    <property type="entry name" value="TctC"/>
    <property type="match status" value="1"/>
</dbReference>
<keyword evidence="2" id="KW-0732">Signal</keyword>
<organism evidence="3">
    <name type="scientific">Polaromonas hydrogenivorans</name>
    <dbReference type="NCBI Taxonomy" id="335476"/>
    <lineage>
        <taxon>Bacteria</taxon>
        <taxon>Pseudomonadati</taxon>
        <taxon>Pseudomonadota</taxon>
        <taxon>Betaproteobacteria</taxon>
        <taxon>Burkholderiales</taxon>
        <taxon>Comamonadaceae</taxon>
        <taxon>Polaromonas</taxon>
    </lineage>
</organism>
<keyword evidence="3" id="KW-0614">Plasmid</keyword>
<dbReference type="PIRSF" id="PIRSF017082">
    <property type="entry name" value="YflP"/>
    <property type="match status" value="1"/>
</dbReference>
<evidence type="ECO:0000313" key="3">
    <source>
        <dbReference type="EMBL" id="XBP73038.1"/>
    </source>
</evidence>
<dbReference type="PROSITE" id="PS51257">
    <property type="entry name" value="PROKAR_LIPOPROTEIN"/>
    <property type="match status" value="1"/>
</dbReference>
<protein>
    <submittedName>
        <fullName evidence="3">Tripartite tricarboxylate transporter substrate binding protein</fullName>
    </submittedName>
</protein>
<evidence type="ECO:0000256" key="1">
    <source>
        <dbReference type="ARBA" id="ARBA00006987"/>
    </source>
</evidence>
<geneLocation type="plasmid" evidence="3">
    <name>p3</name>
</geneLocation>
<dbReference type="PANTHER" id="PTHR42928:SF5">
    <property type="entry name" value="BLR1237 PROTEIN"/>
    <property type="match status" value="1"/>
</dbReference>
<name>A0AAU7LZY8_9BURK</name>
<dbReference type="PANTHER" id="PTHR42928">
    <property type="entry name" value="TRICARBOXYLATE-BINDING PROTEIN"/>
    <property type="match status" value="1"/>
</dbReference>